<organism evidence="1">
    <name type="scientific">Anguilla anguilla</name>
    <name type="common">European freshwater eel</name>
    <name type="synonym">Muraena anguilla</name>
    <dbReference type="NCBI Taxonomy" id="7936"/>
    <lineage>
        <taxon>Eukaryota</taxon>
        <taxon>Metazoa</taxon>
        <taxon>Chordata</taxon>
        <taxon>Craniata</taxon>
        <taxon>Vertebrata</taxon>
        <taxon>Euteleostomi</taxon>
        <taxon>Actinopterygii</taxon>
        <taxon>Neopterygii</taxon>
        <taxon>Teleostei</taxon>
        <taxon>Anguilliformes</taxon>
        <taxon>Anguillidae</taxon>
        <taxon>Anguilla</taxon>
    </lineage>
</organism>
<proteinExistence type="predicted"/>
<name>A0A0E9W8V4_ANGAN</name>
<protein>
    <submittedName>
        <fullName evidence="1">Uncharacterized protein</fullName>
    </submittedName>
</protein>
<dbReference type="EMBL" id="GBXM01022659">
    <property type="protein sequence ID" value="JAH85918.1"/>
    <property type="molecule type" value="Transcribed_RNA"/>
</dbReference>
<reference evidence="1" key="1">
    <citation type="submission" date="2014-11" db="EMBL/GenBank/DDBJ databases">
        <authorList>
            <person name="Amaro Gonzalez C."/>
        </authorList>
    </citation>
    <scope>NUCLEOTIDE SEQUENCE</scope>
</reference>
<reference evidence="1" key="2">
    <citation type="journal article" date="2015" name="Fish Shellfish Immunol.">
        <title>Early steps in the European eel (Anguilla anguilla)-Vibrio vulnificus interaction in the gills: Role of the RtxA13 toxin.</title>
        <authorList>
            <person name="Callol A."/>
            <person name="Pajuelo D."/>
            <person name="Ebbesson L."/>
            <person name="Teles M."/>
            <person name="MacKenzie S."/>
            <person name="Amaro C."/>
        </authorList>
    </citation>
    <scope>NUCLEOTIDE SEQUENCE</scope>
</reference>
<evidence type="ECO:0000313" key="1">
    <source>
        <dbReference type="EMBL" id="JAH85918.1"/>
    </source>
</evidence>
<accession>A0A0E9W8V4</accession>
<dbReference type="AlphaFoldDB" id="A0A0E9W8V4"/>
<sequence>MPKQEGIVMSMMVCPGGAANPGAGSEIETWRRLGKIKMSLIKNI</sequence>